<sequence>MDKYKCYDTLVTGSYRGAVSYIFEGMKDSLNRGSYYKMTAFDMERLMDHVIELHNDIEALKIEREVKDREIEKIRKKVPLLDI</sequence>
<reference evidence="2" key="1">
    <citation type="submission" date="2008-01" db="EMBL/GenBank/DDBJ databases">
        <authorList>
            <person name="Fulton L."/>
            <person name="Clifton S."/>
            <person name="Fulton B."/>
            <person name="Xu J."/>
            <person name="Minx P."/>
            <person name="Pepin K.H."/>
            <person name="Johnson M."/>
            <person name="Thiruvilangam P."/>
            <person name="Bhonagiri V."/>
            <person name="Nash W.E."/>
            <person name="Mardis E.R."/>
            <person name="Wilson R.K."/>
        </authorList>
    </citation>
    <scope>NUCLEOTIDE SEQUENCE [LARGE SCALE GENOMIC DNA]</scope>
    <source>
        <strain evidence="2">DSM 17244</strain>
    </source>
</reference>
<dbReference type="RefSeq" id="WP_007049148.1">
    <property type="nucleotide sequence ID" value="NZ_DS560015.1"/>
</dbReference>
<protein>
    <submittedName>
        <fullName evidence="2">Uncharacterized protein</fullName>
    </submittedName>
</protein>
<gene>
    <name evidence="2" type="ORF">ANASTE_00699</name>
</gene>
<comment type="caution">
    <text evidence="2">The sequence shown here is derived from an EMBL/GenBank/DDBJ whole genome shotgun (WGS) entry which is preliminary data.</text>
</comment>
<keyword evidence="3" id="KW-1185">Reference proteome</keyword>
<accession>B1C7J7</accession>
<feature type="coiled-coil region" evidence="1">
    <location>
        <begin position="43"/>
        <end position="77"/>
    </location>
</feature>
<dbReference type="OrthoDB" id="9972100at2"/>
<evidence type="ECO:0000256" key="1">
    <source>
        <dbReference type="SAM" id="Coils"/>
    </source>
</evidence>
<keyword evidence="1" id="KW-0175">Coiled coil</keyword>
<evidence type="ECO:0000313" key="2">
    <source>
        <dbReference type="EMBL" id="EDS72984.1"/>
    </source>
</evidence>
<dbReference type="STRING" id="445971.ANASTE_00699"/>
<evidence type="ECO:0000313" key="3">
    <source>
        <dbReference type="Proteomes" id="UP000005178"/>
    </source>
</evidence>
<dbReference type="HOGENOM" id="CLU_2535280_0_0_9"/>
<reference evidence="2" key="2">
    <citation type="submission" date="2013-08" db="EMBL/GenBank/DDBJ databases">
        <title>Draft genome sequence of Anaerofustis stercorihominis (DSM 17244).</title>
        <authorList>
            <person name="Sudarsanam P."/>
            <person name="Ley R."/>
            <person name="Guruge J."/>
            <person name="Turnbaugh P.J."/>
            <person name="Mahowald M."/>
            <person name="Liep D."/>
            <person name="Gordon J."/>
        </authorList>
    </citation>
    <scope>NUCLEOTIDE SEQUENCE</scope>
    <source>
        <strain evidence="2">DSM 17244</strain>
    </source>
</reference>
<dbReference type="GeneID" id="97999603"/>
<dbReference type="EMBL" id="ABIL02000005">
    <property type="protein sequence ID" value="EDS72984.1"/>
    <property type="molecule type" value="Genomic_DNA"/>
</dbReference>
<dbReference type="Proteomes" id="UP000005178">
    <property type="component" value="Unassembled WGS sequence"/>
</dbReference>
<dbReference type="AlphaFoldDB" id="B1C7J7"/>
<organism evidence="2 3">
    <name type="scientific">Anaerofustis stercorihominis DSM 17244</name>
    <dbReference type="NCBI Taxonomy" id="445971"/>
    <lineage>
        <taxon>Bacteria</taxon>
        <taxon>Bacillati</taxon>
        <taxon>Bacillota</taxon>
        <taxon>Clostridia</taxon>
        <taxon>Eubacteriales</taxon>
        <taxon>Eubacteriaceae</taxon>
        <taxon>Anaerofustis</taxon>
    </lineage>
</organism>
<name>B1C7J7_9FIRM</name>
<proteinExistence type="predicted"/>